<dbReference type="Pfam" id="PF02652">
    <property type="entry name" value="Lactate_perm"/>
    <property type="match status" value="1"/>
</dbReference>
<comment type="similarity">
    <text evidence="2 8">Belongs to the lactate permease family.</text>
</comment>
<evidence type="ECO:0000313" key="10">
    <source>
        <dbReference type="Proteomes" id="UP000295504"/>
    </source>
</evidence>
<dbReference type="GO" id="GO:0015129">
    <property type="term" value="F:lactate transmembrane transporter activity"/>
    <property type="evidence" value="ECO:0007669"/>
    <property type="project" value="UniProtKB-UniRule"/>
</dbReference>
<evidence type="ECO:0000256" key="3">
    <source>
        <dbReference type="ARBA" id="ARBA00022448"/>
    </source>
</evidence>
<evidence type="ECO:0000256" key="2">
    <source>
        <dbReference type="ARBA" id="ARBA00010100"/>
    </source>
</evidence>
<feature type="transmembrane region" description="Helical" evidence="8">
    <location>
        <begin position="342"/>
        <end position="360"/>
    </location>
</feature>
<keyword evidence="10" id="KW-1185">Reference proteome</keyword>
<dbReference type="AlphaFoldDB" id="A0A4R2T4N4"/>
<protein>
    <recommendedName>
        <fullName evidence="8">L-lactate permease</fullName>
    </recommendedName>
</protein>
<evidence type="ECO:0000256" key="7">
    <source>
        <dbReference type="ARBA" id="ARBA00023136"/>
    </source>
</evidence>
<feature type="transmembrane region" description="Helical" evidence="8">
    <location>
        <begin position="245"/>
        <end position="262"/>
    </location>
</feature>
<comment type="caution">
    <text evidence="9">The sequence shown here is derived from an EMBL/GenBank/DDBJ whole genome shotgun (WGS) entry which is preliminary data.</text>
</comment>
<name>A0A4R2T4N4_9FIRM</name>
<reference evidence="9 10" key="1">
    <citation type="submission" date="2019-03" db="EMBL/GenBank/DDBJ databases">
        <title>Genomic Encyclopedia of Type Strains, Phase IV (KMG-IV): sequencing the most valuable type-strain genomes for metagenomic binning, comparative biology and taxonomic classification.</title>
        <authorList>
            <person name="Goeker M."/>
        </authorList>
    </citation>
    <scope>NUCLEOTIDE SEQUENCE [LARGE SCALE GENOMIC DNA]</scope>
    <source>
        <strain evidence="9 10">DSM 100013</strain>
    </source>
</reference>
<feature type="transmembrane region" description="Helical" evidence="8">
    <location>
        <begin position="6"/>
        <end position="22"/>
    </location>
</feature>
<dbReference type="InterPro" id="IPR003804">
    <property type="entry name" value="Lactate_perm"/>
</dbReference>
<dbReference type="Proteomes" id="UP000295504">
    <property type="component" value="Unassembled WGS sequence"/>
</dbReference>
<evidence type="ECO:0000256" key="6">
    <source>
        <dbReference type="ARBA" id="ARBA00022989"/>
    </source>
</evidence>
<keyword evidence="6 8" id="KW-1133">Transmembrane helix</keyword>
<feature type="transmembrane region" description="Helical" evidence="8">
    <location>
        <begin position="508"/>
        <end position="528"/>
    </location>
</feature>
<comment type="subcellular location">
    <subcellularLocation>
        <location evidence="1 8">Cell membrane</location>
        <topology evidence="1 8">Multi-pass membrane protein</topology>
    </subcellularLocation>
</comment>
<sequence>MLLLTAFSAIIAPFLFLVILRMPAKKGMLYSAIIVLLLGYMVWGVETTVIAASFLQGLHRAITILLILFGAIVLLNTLKNTGAVDRINEGFRGISSDMRVQAIIVAYLFGALIEGAAGFGTPAAVAGPLLVALGFTPLAAATLSLVADSVPVSFGAVGTPVIVGLSNIEGVNQSFLQDIAVRITRMDFLVGLFIPFMLVFLLVFFFSKGKRNMKDAYVMLPWTLMVGVVYTVSAAIYAALFGPEFVSILASLTGLAVASITAKKGILLPKETWNDALVEGFKVETKKSDMGLIAAWTPYLIVVALLLATRIVPAVKSFTQTYVDLSWRNILGIQGINSGWQVLYSPGTILVIAAVLAVYIQKSSFSAFTEASKVSMGSVMGAALALIPTLALVQVFTNSGMNTSGLIPMPQYIANTMADTLGGVWLSIAPFLGILGAFITGSATVSTLTFSPIQYSVAQQMGLSTNLVLAQQVMGGAAGNMICVHNVVAATAVVGLVGKEGDVIRKTLGPCIIYGILIGIAGMVMSTMM</sequence>
<feature type="transmembrane region" description="Helical" evidence="8">
    <location>
        <begin position="188"/>
        <end position="206"/>
    </location>
</feature>
<keyword evidence="5 8" id="KW-0812">Transmembrane</keyword>
<evidence type="ECO:0000256" key="8">
    <source>
        <dbReference type="RuleBase" id="RU365092"/>
    </source>
</evidence>
<feature type="transmembrane region" description="Helical" evidence="8">
    <location>
        <begin position="150"/>
        <end position="168"/>
    </location>
</feature>
<organism evidence="9 10">
    <name type="scientific">Serpentinicella alkaliphila</name>
    <dbReference type="NCBI Taxonomy" id="1734049"/>
    <lineage>
        <taxon>Bacteria</taxon>
        <taxon>Bacillati</taxon>
        <taxon>Bacillota</taxon>
        <taxon>Clostridia</taxon>
        <taxon>Peptostreptococcales</taxon>
        <taxon>Natronincolaceae</taxon>
        <taxon>Serpentinicella</taxon>
    </lineage>
</organism>
<gene>
    <name evidence="9" type="ORF">EDD79_10526</name>
</gene>
<keyword evidence="7 8" id="KW-0472">Membrane</keyword>
<feature type="transmembrane region" description="Helical" evidence="8">
    <location>
        <begin position="381"/>
        <end position="401"/>
    </location>
</feature>
<keyword evidence="3 8" id="KW-0813">Transport</keyword>
<feature type="transmembrane region" description="Helical" evidence="8">
    <location>
        <begin position="61"/>
        <end position="78"/>
    </location>
</feature>
<dbReference type="OrthoDB" id="9761056at2"/>
<dbReference type="EMBL" id="SLYC01000052">
    <property type="protein sequence ID" value="TCP96296.1"/>
    <property type="molecule type" value="Genomic_DNA"/>
</dbReference>
<dbReference type="PANTHER" id="PTHR30003:SF0">
    <property type="entry name" value="GLYCOLATE PERMEASE GLCA-RELATED"/>
    <property type="match status" value="1"/>
</dbReference>
<dbReference type="GO" id="GO:0015295">
    <property type="term" value="F:solute:proton symporter activity"/>
    <property type="evidence" value="ECO:0007669"/>
    <property type="project" value="TreeGrafter"/>
</dbReference>
<evidence type="ECO:0000256" key="4">
    <source>
        <dbReference type="ARBA" id="ARBA00022475"/>
    </source>
</evidence>
<feature type="transmembrane region" description="Helical" evidence="8">
    <location>
        <begin position="292"/>
        <end position="312"/>
    </location>
</feature>
<dbReference type="RefSeq" id="WP_132849586.1">
    <property type="nucleotide sequence ID" value="NZ_CP058648.1"/>
</dbReference>
<proteinExistence type="inferred from homology"/>
<accession>A0A4R2T4N4</accession>
<evidence type="ECO:0000256" key="1">
    <source>
        <dbReference type="ARBA" id="ARBA00004651"/>
    </source>
</evidence>
<feature type="transmembrane region" description="Helical" evidence="8">
    <location>
        <begin position="218"/>
        <end position="239"/>
    </location>
</feature>
<comment type="function">
    <text evidence="8">Uptake of L-lactate across the membrane. Can also transport D-lactate and glycolate.</text>
</comment>
<evidence type="ECO:0000313" key="9">
    <source>
        <dbReference type="EMBL" id="TCP96296.1"/>
    </source>
</evidence>
<feature type="transmembrane region" description="Helical" evidence="8">
    <location>
        <begin position="29"/>
        <end position="55"/>
    </location>
</feature>
<evidence type="ECO:0000256" key="5">
    <source>
        <dbReference type="ARBA" id="ARBA00022692"/>
    </source>
</evidence>
<keyword evidence="4 8" id="KW-1003">Cell membrane</keyword>
<dbReference type="PANTHER" id="PTHR30003">
    <property type="entry name" value="L-LACTATE PERMEASE"/>
    <property type="match status" value="1"/>
</dbReference>
<dbReference type="GO" id="GO:0005886">
    <property type="term" value="C:plasma membrane"/>
    <property type="evidence" value="ECO:0007669"/>
    <property type="project" value="UniProtKB-SubCell"/>
</dbReference>
<feature type="transmembrane region" description="Helical" evidence="8">
    <location>
        <begin position="421"/>
        <end position="445"/>
    </location>
</feature>
<feature type="transmembrane region" description="Helical" evidence="8">
    <location>
        <begin position="99"/>
        <end position="119"/>
    </location>
</feature>